<evidence type="ECO:0000259" key="6">
    <source>
        <dbReference type="Pfam" id="PF02656"/>
    </source>
</evidence>
<evidence type="ECO:0000256" key="1">
    <source>
        <dbReference type="ARBA" id="ARBA00004127"/>
    </source>
</evidence>
<comment type="caution">
    <text evidence="7">The sequence shown here is derived from an EMBL/GenBank/DDBJ whole genome shotgun (WGS) entry which is preliminary data.</text>
</comment>
<keyword evidence="3 5" id="KW-1133">Transmembrane helix</keyword>
<evidence type="ECO:0000256" key="5">
    <source>
        <dbReference type="SAM" id="Phobius"/>
    </source>
</evidence>
<organism evidence="7 8">
    <name type="scientific">Coccomyxa subellipsoidea</name>
    <dbReference type="NCBI Taxonomy" id="248742"/>
    <lineage>
        <taxon>Eukaryota</taxon>
        <taxon>Viridiplantae</taxon>
        <taxon>Chlorophyta</taxon>
        <taxon>core chlorophytes</taxon>
        <taxon>Trebouxiophyceae</taxon>
        <taxon>Trebouxiophyceae incertae sedis</taxon>
        <taxon>Coccomyxaceae</taxon>
        <taxon>Coccomyxa</taxon>
    </lineage>
</organism>
<evidence type="ECO:0000256" key="4">
    <source>
        <dbReference type="ARBA" id="ARBA00023136"/>
    </source>
</evidence>
<sequence>MRRTEAKAFFANERTFLHWMNMSVTIGSISAALLDYEGHAIFVRSISLVLMVLSIFMAVYAAWSFNNRGEMLQAKMDGPYDSRLLPVLLAVILMVALLIVFSGAVAETAGWT</sequence>
<feature type="domain" description="DUF202" evidence="6">
    <location>
        <begin position="9"/>
        <end position="68"/>
    </location>
</feature>
<evidence type="ECO:0000313" key="7">
    <source>
        <dbReference type="EMBL" id="KAK9918221.1"/>
    </source>
</evidence>
<protein>
    <recommendedName>
        <fullName evidence="6">DUF202 domain-containing protein</fullName>
    </recommendedName>
</protein>
<comment type="subcellular location">
    <subcellularLocation>
        <location evidence="1">Endomembrane system</location>
        <topology evidence="1">Multi-pass membrane protein</topology>
    </subcellularLocation>
</comment>
<gene>
    <name evidence="7" type="ORF">WJX75_002340</name>
</gene>
<keyword evidence="2 5" id="KW-0812">Transmembrane</keyword>
<reference evidence="7 8" key="1">
    <citation type="journal article" date="2024" name="Nat. Commun.">
        <title>Phylogenomics reveals the evolutionary origins of lichenization in chlorophyte algae.</title>
        <authorList>
            <person name="Puginier C."/>
            <person name="Libourel C."/>
            <person name="Otte J."/>
            <person name="Skaloud P."/>
            <person name="Haon M."/>
            <person name="Grisel S."/>
            <person name="Petersen M."/>
            <person name="Berrin J.G."/>
            <person name="Delaux P.M."/>
            <person name="Dal Grande F."/>
            <person name="Keller J."/>
        </authorList>
    </citation>
    <scope>NUCLEOTIDE SEQUENCE [LARGE SCALE GENOMIC DNA]</scope>
    <source>
        <strain evidence="7 8">SAG 216-7</strain>
    </source>
</reference>
<evidence type="ECO:0000313" key="8">
    <source>
        <dbReference type="Proteomes" id="UP001491310"/>
    </source>
</evidence>
<dbReference type="EMBL" id="JALJOT010000001">
    <property type="protein sequence ID" value="KAK9918221.1"/>
    <property type="molecule type" value="Genomic_DNA"/>
</dbReference>
<keyword evidence="8" id="KW-1185">Reference proteome</keyword>
<proteinExistence type="predicted"/>
<keyword evidence="4 5" id="KW-0472">Membrane</keyword>
<dbReference type="Pfam" id="PF02656">
    <property type="entry name" value="DUF202"/>
    <property type="match status" value="1"/>
</dbReference>
<evidence type="ECO:0000256" key="3">
    <source>
        <dbReference type="ARBA" id="ARBA00022989"/>
    </source>
</evidence>
<accession>A0ABR2Z2P1</accession>
<evidence type="ECO:0000256" key="2">
    <source>
        <dbReference type="ARBA" id="ARBA00022692"/>
    </source>
</evidence>
<dbReference type="PANTHER" id="PTHR46140:SF1">
    <property type="entry name" value="VACUOLAR TRANSPORTER CHAPERONE COMPLEX SUBUNIT 4-RELATED"/>
    <property type="match status" value="1"/>
</dbReference>
<feature type="transmembrane region" description="Helical" evidence="5">
    <location>
        <begin position="40"/>
        <end position="63"/>
    </location>
</feature>
<dbReference type="PANTHER" id="PTHR46140">
    <property type="entry name" value="VACUOLAR TRANSPORTER CHAPERONE 1-RELATED"/>
    <property type="match status" value="1"/>
</dbReference>
<name>A0ABR2Z2P1_9CHLO</name>
<feature type="transmembrane region" description="Helical" evidence="5">
    <location>
        <begin position="16"/>
        <end position="34"/>
    </location>
</feature>
<feature type="transmembrane region" description="Helical" evidence="5">
    <location>
        <begin position="84"/>
        <end position="106"/>
    </location>
</feature>
<dbReference type="Proteomes" id="UP001491310">
    <property type="component" value="Unassembled WGS sequence"/>
</dbReference>
<dbReference type="InterPro" id="IPR051572">
    <property type="entry name" value="VTC_Complex_Subunit"/>
</dbReference>
<dbReference type="InterPro" id="IPR003807">
    <property type="entry name" value="DUF202"/>
</dbReference>